<feature type="region of interest" description="Disordered" evidence="1">
    <location>
        <begin position="552"/>
        <end position="575"/>
    </location>
</feature>
<dbReference type="Proteomes" id="UP001530293">
    <property type="component" value="Unassembled WGS sequence"/>
</dbReference>
<sequence>MMRHRQPNNNVVLTSPTDEEEDFFAMKGDDGNGARTHNNLFDTAATTTTTTNSNNNFSARLRNVMTSPTDEEDDFFAKRVEGTTSILCANDEPKTDNHSHSALGSAGVSDMYTSMNVLLADAECAASPEEEEQHDETTTNNKGRHDDSGGRHVSHDANCGIDSIELSRRNISSNKLSPVVTTADIYSDHDTDDKPNTEVSQSRYRRPVDTTTDTTSDIYSDHESRDQKREHKKQSTEDTATDIYSENDDEDNENDDYTEEAEEDDEVSAAPSEAQSEASFMVLLRYMGLSSRPYGVKQTPKQRRSSKAMKEEESMDAGCKHDLQVGDHVIRWKMLGYCYPMQVHGLVFSVQPDCVTIVDCGLSSSYSNADKMGSTLDDREKTTKSAKRDRRRMNILTLVDAKEIKQWTKIRYGEEVELKVHSSNSALRSKTRDKDFLQNVPSDAEIEQSSSAGLELEEECLCEEAKIRKSPEKQQRGNKSGGAWLCSWQPALEKIESKEDETKPTAQAESPSSSPSSSSSKTSKNLRLPKADPPMLVLARLRFLLEYGEEPFPPLPNNDDEVDKNSSRRRRSKTTRSNLLPPHHLLYANSECIAVFCKTGRWSTLQASIFLHTSTFGNAKQTATMAMFLSSQTVTVPASGFWGWFGGTTTISLFTAQPWLVPALVGGGMVYVGLPMLMLWKAKGRWADTEKRLNDAFWSMYDSDVTVGMIRCWSGLEG</sequence>
<evidence type="ECO:0000256" key="1">
    <source>
        <dbReference type="SAM" id="MobiDB-lite"/>
    </source>
</evidence>
<dbReference type="AlphaFoldDB" id="A0ABD3MAY6"/>
<feature type="compositionally biased region" description="Basic and acidic residues" evidence="1">
    <location>
        <begin position="143"/>
        <end position="155"/>
    </location>
</feature>
<keyword evidence="4" id="KW-1185">Reference proteome</keyword>
<keyword evidence="2" id="KW-0812">Transmembrane</keyword>
<feature type="compositionally biased region" description="Basic and acidic residues" evidence="1">
    <location>
        <begin position="219"/>
        <end position="236"/>
    </location>
</feature>
<keyword evidence="2" id="KW-0472">Membrane</keyword>
<accession>A0ABD3MAY6</accession>
<evidence type="ECO:0000256" key="2">
    <source>
        <dbReference type="SAM" id="Phobius"/>
    </source>
</evidence>
<feature type="region of interest" description="Disordered" evidence="1">
    <location>
        <begin position="293"/>
        <end position="315"/>
    </location>
</feature>
<feature type="region of interest" description="Disordered" evidence="1">
    <location>
        <begin position="186"/>
        <end position="275"/>
    </location>
</feature>
<evidence type="ECO:0000313" key="3">
    <source>
        <dbReference type="EMBL" id="KAL3761275.1"/>
    </source>
</evidence>
<comment type="caution">
    <text evidence="3">The sequence shown here is derived from an EMBL/GenBank/DDBJ whole genome shotgun (WGS) entry which is preliminary data.</text>
</comment>
<reference evidence="3 4" key="1">
    <citation type="submission" date="2024-10" db="EMBL/GenBank/DDBJ databases">
        <title>Updated reference genomes for cyclostephanoid diatoms.</title>
        <authorList>
            <person name="Roberts W.R."/>
            <person name="Alverson A.J."/>
        </authorList>
    </citation>
    <scope>NUCLEOTIDE SEQUENCE [LARGE SCALE GENOMIC DNA]</scope>
    <source>
        <strain evidence="3 4">AJA232-27</strain>
    </source>
</reference>
<feature type="region of interest" description="Disordered" evidence="1">
    <location>
        <begin position="125"/>
        <end position="156"/>
    </location>
</feature>
<feature type="transmembrane region" description="Helical" evidence="2">
    <location>
        <begin position="659"/>
        <end position="680"/>
    </location>
</feature>
<keyword evidence="2" id="KW-1133">Transmembrane helix</keyword>
<name>A0ABD3MAY6_9STRA</name>
<protein>
    <submittedName>
        <fullName evidence="3">Uncharacterized protein</fullName>
    </submittedName>
</protein>
<dbReference type="EMBL" id="JALLBG020000152">
    <property type="protein sequence ID" value="KAL3761275.1"/>
    <property type="molecule type" value="Genomic_DNA"/>
</dbReference>
<evidence type="ECO:0000313" key="4">
    <source>
        <dbReference type="Proteomes" id="UP001530293"/>
    </source>
</evidence>
<feature type="region of interest" description="Disordered" evidence="1">
    <location>
        <begin position="429"/>
        <end position="451"/>
    </location>
</feature>
<feature type="compositionally biased region" description="Acidic residues" evidence="1">
    <location>
        <begin position="245"/>
        <end position="267"/>
    </location>
</feature>
<proteinExistence type="predicted"/>
<feature type="region of interest" description="Disordered" evidence="1">
    <location>
        <begin position="498"/>
        <end position="529"/>
    </location>
</feature>
<feature type="compositionally biased region" description="Basic and acidic residues" evidence="1">
    <location>
        <begin position="186"/>
        <end position="196"/>
    </location>
</feature>
<organism evidence="3 4">
    <name type="scientific">Discostella pseudostelligera</name>
    <dbReference type="NCBI Taxonomy" id="259834"/>
    <lineage>
        <taxon>Eukaryota</taxon>
        <taxon>Sar</taxon>
        <taxon>Stramenopiles</taxon>
        <taxon>Ochrophyta</taxon>
        <taxon>Bacillariophyta</taxon>
        <taxon>Coscinodiscophyceae</taxon>
        <taxon>Thalassiosirophycidae</taxon>
        <taxon>Stephanodiscales</taxon>
        <taxon>Stephanodiscaceae</taxon>
        <taxon>Discostella</taxon>
    </lineage>
</organism>
<gene>
    <name evidence="3" type="ORF">ACHAWU_010188</name>
</gene>
<feature type="compositionally biased region" description="Low complexity" evidence="1">
    <location>
        <begin position="510"/>
        <end position="520"/>
    </location>
</feature>